<dbReference type="Pfam" id="PF12425">
    <property type="entry name" value="DUF3673"/>
    <property type="match status" value="1"/>
</dbReference>
<reference evidence="1 2" key="1">
    <citation type="journal article" date="2005" name="PLoS Biol.">
        <title>The genomes of Oryza sativa: a history of duplications.</title>
        <authorList>
            <person name="Yu J."/>
            <person name="Wang J."/>
            <person name="Lin W."/>
            <person name="Li S."/>
            <person name="Li H."/>
            <person name="Zhou J."/>
            <person name="Ni P."/>
            <person name="Dong W."/>
            <person name="Hu S."/>
            <person name="Zeng C."/>
            <person name="Zhang J."/>
            <person name="Zhang Y."/>
            <person name="Li R."/>
            <person name="Xu Z."/>
            <person name="Li S."/>
            <person name="Li X."/>
            <person name="Zheng H."/>
            <person name="Cong L."/>
            <person name="Lin L."/>
            <person name="Yin J."/>
            <person name="Geng J."/>
            <person name="Li G."/>
            <person name="Shi J."/>
            <person name="Liu J."/>
            <person name="Lv H."/>
            <person name="Li J."/>
            <person name="Wang J."/>
            <person name="Deng Y."/>
            <person name="Ran L."/>
            <person name="Shi X."/>
            <person name="Wang X."/>
            <person name="Wu Q."/>
            <person name="Li C."/>
            <person name="Ren X."/>
            <person name="Wang J."/>
            <person name="Wang X."/>
            <person name="Li D."/>
            <person name="Liu D."/>
            <person name="Zhang X."/>
            <person name="Ji Z."/>
            <person name="Zhao W."/>
            <person name="Sun Y."/>
            <person name="Zhang Z."/>
            <person name="Bao J."/>
            <person name="Han Y."/>
            <person name="Dong L."/>
            <person name="Ji J."/>
            <person name="Chen P."/>
            <person name="Wu S."/>
            <person name="Liu J."/>
            <person name="Xiao Y."/>
            <person name="Bu D."/>
            <person name="Tan J."/>
            <person name="Yang L."/>
            <person name="Ye C."/>
            <person name="Zhang J."/>
            <person name="Xu J."/>
            <person name="Zhou Y."/>
            <person name="Yu Y."/>
            <person name="Zhang B."/>
            <person name="Zhuang S."/>
            <person name="Wei H."/>
            <person name="Liu B."/>
            <person name="Lei M."/>
            <person name="Yu H."/>
            <person name="Li Y."/>
            <person name="Xu H."/>
            <person name="Wei S."/>
            <person name="He X."/>
            <person name="Fang L."/>
            <person name="Zhang Z."/>
            <person name="Zhang Y."/>
            <person name="Huang X."/>
            <person name="Su Z."/>
            <person name="Tong W."/>
            <person name="Li J."/>
            <person name="Tong Z."/>
            <person name="Li S."/>
            <person name="Ye J."/>
            <person name="Wang L."/>
            <person name="Fang L."/>
            <person name="Lei T."/>
            <person name="Chen C."/>
            <person name="Chen H."/>
            <person name="Xu Z."/>
            <person name="Li H."/>
            <person name="Huang H."/>
            <person name="Zhang F."/>
            <person name="Xu H."/>
            <person name="Li N."/>
            <person name="Zhao C."/>
            <person name="Li S."/>
            <person name="Dong L."/>
            <person name="Huang Y."/>
            <person name="Li L."/>
            <person name="Xi Y."/>
            <person name="Qi Q."/>
            <person name="Li W."/>
            <person name="Zhang B."/>
            <person name="Hu W."/>
            <person name="Zhang Y."/>
            <person name="Tian X."/>
            <person name="Jiao Y."/>
            <person name="Liang X."/>
            <person name="Jin J."/>
            <person name="Gao L."/>
            <person name="Zheng W."/>
            <person name="Hao B."/>
            <person name="Liu S."/>
            <person name="Wang W."/>
            <person name="Yuan L."/>
            <person name="Cao M."/>
            <person name="McDermott J."/>
            <person name="Samudrala R."/>
            <person name="Wang J."/>
            <person name="Wong G.K."/>
            <person name="Yang H."/>
        </authorList>
    </citation>
    <scope>NUCLEOTIDE SEQUENCE [LARGE SCALE GENOMIC DNA]</scope>
    <source>
        <strain evidence="2">cv. 93-11</strain>
    </source>
</reference>
<evidence type="ECO:0000313" key="2">
    <source>
        <dbReference type="Proteomes" id="UP000007015"/>
    </source>
</evidence>
<proteinExistence type="predicted"/>
<accession>B8B208</accession>
<dbReference type="EMBL" id="CM000131">
    <property type="protein sequence ID" value="EEC80592.1"/>
    <property type="molecule type" value="Genomic_DNA"/>
</dbReference>
<organism evidence="1 2">
    <name type="scientific">Oryza sativa subsp. indica</name>
    <name type="common">Rice</name>
    <dbReference type="NCBI Taxonomy" id="39946"/>
    <lineage>
        <taxon>Eukaryota</taxon>
        <taxon>Viridiplantae</taxon>
        <taxon>Streptophyta</taxon>
        <taxon>Embryophyta</taxon>
        <taxon>Tracheophyta</taxon>
        <taxon>Spermatophyta</taxon>
        <taxon>Magnoliopsida</taxon>
        <taxon>Liliopsida</taxon>
        <taxon>Poales</taxon>
        <taxon>Poaceae</taxon>
        <taxon>BOP clade</taxon>
        <taxon>Oryzoideae</taxon>
        <taxon>Oryzeae</taxon>
        <taxon>Oryzinae</taxon>
        <taxon>Oryza</taxon>
        <taxon>Oryza sativa</taxon>
    </lineage>
</organism>
<evidence type="ECO:0000313" key="1">
    <source>
        <dbReference type="EMBL" id="EEC80592.1"/>
    </source>
</evidence>
<dbReference type="Gramene" id="BGIOSGA022899-TA">
    <property type="protein sequence ID" value="BGIOSGA022899-PA"/>
    <property type="gene ID" value="BGIOSGA022899"/>
</dbReference>
<dbReference type="AlphaFoldDB" id="B8B208"/>
<protein>
    <recommendedName>
        <fullName evidence="3">Transposon protein, putative, CACTA, En/Spm sub-class</fullName>
    </recommendedName>
</protein>
<dbReference type="InterPro" id="IPR022142">
    <property type="entry name" value="DUF3673"/>
</dbReference>
<dbReference type="Proteomes" id="UP000007015">
    <property type="component" value="Chromosome 6"/>
</dbReference>
<name>B8B208_ORYSI</name>
<gene>
    <name evidence="1" type="ORF">OsI_22936</name>
</gene>
<dbReference type="HOGENOM" id="CLU_1130621_0_0_1"/>
<keyword evidence="2" id="KW-1185">Reference proteome</keyword>
<evidence type="ECO:0008006" key="3">
    <source>
        <dbReference type="Google" id="ProtNLM"/>
    </source>
</evidence>
<sequence>MAAWRLRHSDVGGVLQRRRVAAVTSSGVGKRRRRRIWKMSEINPEDCVTMAQFNELRRNMEARQDRMAQDVQNILGHFENINPFGGDASVHSGEDEEDDNADLPYRFGRIPRRRNNDEERLGKLKFTIPKFDGGSDPEAYLMWELKVDKIFHIHNYSEEKKLAMASLEFEDYALIWFTPEDIITTPRRMVYIEDDKGYVEDDKGYDEEETAHPKPVAIYANKKMVYSTKGSTSKACATQPVNFLHA</sequence>